<dbReference type="EC" id="2.7.7.27" evidence="9"/>
<evidence type="ECO:0000256" key="7">
    <source>
        <dbReference type="ARBA" id="ARBA00023056"/>
    </source>
</evidence>
<dbReference type="OrthoDB" id="9801810at2"/>
<keyword evidence="6 9" id="KW-0067">ATP-binding</keyword>
<dbReference type="PANTHER" id="PTHR43523:SF2">
    <property type="entry name" value="GLUCOSE-1-PHOSPHATE ADENYLYLTRANSFERASE"/>
    <property type="match status" value="1"/>
</dbReference>
<dbReference type="PANTHER" id="PTHR43523">
    <property type="entry name" value="GLUCOSE-1-PHOSPHATE ADENYLYLTRANSFERASE-RELATED"/>
    <property type="match status" value="1"/>
</dbReference>
<evidence type="ECO:0000256" key="5">
    <source>
        <dbReference type="ARBA" id="ARBA00022741"/>
    </source>
</evidence>
<comment type="caution">
    <text evidence="12">The sequence shown here is derived from an EMBL/GenBank/DDBJ whole genome shotgun (WGS) entry which is preliminary data.</text>
</comment>
<evidence type="ECO:0000313" key="14">
    <source>
        <dbReference type="Proteomes" id="UP000052979"/>
    </source>
</evidence>
<dbReference type="GO" id="GO:0008878">
    <property type="term" value="F:glucose-1-phosphate adenylyltransferase activity"/>
    <property type="evidence" value="ECO:0007669"/>
    <property type="project" value="UniProtKB-UniRule"/>
</dbReference>
<dbReference type="EMBL" id="PSWU01000007">
    <property type="protein sequence ID" value="PPI15389.1"/>
    <property type="molecule type" value="Genomic_DNA"/>
</dbReference>
<reference evidence="12 14" key="1">
    <citation type="submission" date="2015-04" db="EMBL/GenBank/DDBJ databases">
        <title>Draft genome sequence of Rathayibacter toxicus strain FH-142 (AKA 70134 or CS 32), a Western Australian isolate.</title>
        <authorList>
            <consortium name="Consortium for Microbial Forensics and Genomics (microFORGE)"/>
            <person name="Knight B.M."/>
            <person name="Roberts D.P."/>
            <person name="Lin D."/>
            <person name="Hari K."/>
            <person name="Fletcher J."/>
            <person name="Melcher U."/>
            <person name="Blagden T."/>
            <person name="Luster D.G."/>
            <person name="Sechler A.J."/>
            <person name="Schneider W.L."/>
            <person name="Winegar R.A."/>
        </authorList>
    </citation>
    <scope>NUCLEOTIDE SEQUENCE [LARGE SCALE GENOMIC DNA]</scope>
    <source>
        <strain evidence="12 14">FH142</strain>
    </source>
</reference>
<feature type="binding site" evidence="9">
    <location>
        <position position="204"/>
    </location>
    <ligand>
        <name>alpha-D-glucose 1-phosphate</name>
        <dbReference type="ChEBI" id="CHEBI:58601"/>
    </ligand>
</feature>
<feature type="binding site" evidence="9">
    <location>
        <begin position="186"/>
        <end position="187"/>
    </location>
    <ligand>
        <name>alpha-D-glucose 1-phosphate</name>
        <dbReference type="ChEBI" id="CHEBI:58601"/>
    </ligand>
</feature>
<dbReference type="Proteomes" id="UP000052979">
    <property type="component" value="Unassembled WGS sequence"/>
</dbReference>
<dbReference type="PATRIC" id="fig|145458.7.peg.1507"/>
<dbReference type="CDD" id="cd04651">
    <property type="entry name" value="LbH_G1P_AT_C"/>
    <property type="match status" value="1"/>
</dbReference>
<dbReference type="eggNOG" id="COG0448">
    <property type="taxonomic scope" value="Bacteria"/>
</dbReference>
<dbReference type="HAMAP" id="MF_00624">
    <property type="entry name" value="GlgC"/>
    <property type="match status" value="1"/>
</dbReference>
<keyword evidence="4 9" id="KW-0548">Nucleotidyltransferase</keyword>
<keyword evidence="2 9" id="KW-0321">Glycogen metabolism</keyword>
<dbReference type="PROSITE" id="PS00808">
    <property type="entry name" value="ADP_GLC_PYROPHOSPH_1"/>
    <property type="match status" value="1"/>
</dbReference>
<dbReference type="GO" id="GO:0005978">
    <property type="term" value="P:glycogen biosynthetic process"/>
    <property type="evidence" value="ECO:0007669"/>
    <property type="project" value="UniProtKB-UniRule"/>
</dbReference>
<dbReference type="InterPro" id="IPR005835">
    <property type="entry name" value="NTP_transferase_dom"/>
</dbReference>
<comment type="similarity">
    <text evidence="1 9">Belongs to the bacterial/plant glucose-1-phosphate adenylyltransferase family.</text>
</comment>
<keyword evidence="7 9" id="KW-0320">Glycogen biosynthesis</keyword>
<feature type="site" description="Could play a key role in the communication between the regulatory and the substrate sites" evidence="9">
    <location>
        <position position="97"/>
    </location>
</feature>
<dbReference type="Pfam" id="PF00483">
    <property type="entry name" value="NTP_transferase"/>
    <property type="match status" value="1"/>
</dbReference>
<dbReference type="InterPro" id="IPR005836">
    <property type="entry name" value="ADP_Glu_pyroP_CS"/>
</dbReference>
<dbReference type="Pfam" id="PF24894">
    <property type="entry name" value="Hexapep_GlmU"/>
    <property type="match status" value="1"/>
</dbReference>
<keyword evidence="14" id="KW-1185">Reference proteome</keyword>
<evidence type="ECO:0000259" key="11">
    <source>
        <dbReference type="Pfam" id="PF24894"/>
    </source>
</evidence>
<feature type="binding site" evidence="9">
    <location>
        <position position="163"/>
    </location>
    <ligand>
        <name>alpha-D-glucose 1-phosphate</name>
        <dbReference type="ChEBI" id="CHEBI:58601"/>
    </ligand>
</feature>
<keyword evidence="8 9" id="KW-0119">Carbohydrate metabolism</keyword>
<feature type="domain" description="Nucleotidyl transferase" evidence="10">
    <location>
        <begin position="8"/>
        <end position="283"/>
    </location>
</feature>
<protein>
    <recommendedName>
        <fullName evidence="9">Glucose-1-phosphate adenylyltransferase</fullName>
        <ecNumber evidence="9">2.7.7.27</ecNumber>
    </recommendedName>
    <alternativeName>
        <fullName evidence="9">ADP-glucose pyrophosphorylase</fullName>
        <shortName evidence="9">ADPGlc PPase</shortName>
    </alternativeName>
    <alternativeName>
        <fullName evidence="9">ADP-glucose synthase</fullName>
    </alternativeName>
</protein>
<dbReference type="UniPathway" id="UPA00164"/>
<comment type="catalytic activity">
    <reaction evidence="9">
        <text>alpha-D-glucose 1-phosphate + ATP + H(+) = ADP-alpha-D-glucose + diphosphate</text>
        <dbReference type="Rhea" id="RHEA:12120"/>
        <dbReference type="ChEBI" id="CHEBI:15378"/>
        <dbReference type="ChEBI" id="CHEBI:30616"/>
        <dbReference type="ChEBI" id="CHEBI:33019"/>
        <dbReference type="ChEBI" id="CHEBI:57498"/>
        <dbReference type="ChEBI" id="CHEBI:58601"/>
        <dbReference type="EC" id="2.7.7.27"/>
    </reaction>
</comment>
<evidence type="ECO:0000313" key="12">
    <source>
        <dbReference type="EMBL" id="KKM45346.1"/>
    </source>
</evidence>
<evidence type="ECO:0000256" key="3">
    <source>
        <dbReference type="ARBA" id="ARBA00022679"/>
    </source>
</evidence>
<sequence>MQPQKIFGIVLAGGEGKRLMPLTADRAKPAVPFGGQYRLIDFALSNLINSGLTQIVVLTQYKSHSLDRHVSQTWRLSGLLNSYVASVPAQQRLGKRWFSGSADAILQSLNLIRDEKPDIVVVVGADHVYRMDFSQMITAHNASSAQVTVGAIRQPIELADQFGVIQLKDDHAGDGVPATMIQDFLEKPTNPVGLADSPREVLASMGNYVFTADALISAVIRDGELAHSQHDMGGDIIPDFVARGEAGVYDLKRNIVPGSSDRDRYYWRDVGSIDSFFEAHRDLISALPIFNLYNQQWPIFSSQLNSPPAKIVRDGTGNLGSTIDSIVSLGTVISGAYIERSVIGPWTIIESKATVTDSVIFDKVRIGPNARVARAILDKDVVVEPSALVGVHHDHDRERGFTVTESGITVVGKGVVVRP</sequence>
<dbReference type="InterPro" id="IPR011004">
    <property type="entry name" value="Trimer_LpxA-like_sf"/>
</dbReference>
<dbReference type="KEGG" id="rtc:APU90_10485"/>
<name>A0A0C5BSM4_9MICO</name>
<dbReference type="KEGG" id="rtx:TI83_06600"/>
<evidence type="ECO:0000256" key="2">
    <source>
        <dbReference type="ARBA" id="ARBA00022600"/>
    </source>
</evidence>
<dbReference type="InterPro" id="IPR011831">
    <property type="entry name" value="ADP-Glc_PPase"/>
</dbReference>
<reference evidence="13 15" key="2">
    <citation type="submission" date="2018-02" db="EMBL/GenBank/DDBJ databases">
        <title>Bacteriophage NCPPB3778 and a type I-E CRISPR drive the evolution of the US Biological Select Agent, Rathayibacter toxicus.</title>
        <authorList>
            <person name="Davis E.W.II."/>
            <person name="Tabima J.F."/>
            <person name="Weisberg A.J."/>
            <person name="Lopes L.D."/>
            <person name="Wiseman M.S."/>
            <person name="Wiseman M.S."/>
            <person name="Pupko T."/>
            <person name="Belcher M.S."/>
            <person name="Sechler A.J."/>
            <person name="Tancos M.A."/>
            <person name="Schroeder B.K."/>
            <person name="Murray T.D."/>
            <person name="Luster D.G."/>
            <person name="Schneider W.L."/>
            <person name="Rogers E."/>
            <person name="Andreote F.D."/>
            <person name="Grunwald N.J."/>
            <person name="Putnam M.L."/>
            <person name="Chang J.H."/>
        </authorList>
    </citation>
    <scope>NUCLEOTIDE SEQUENCE [LARGE SCALE GENOMIC DNA]</scope>
    <source>
        <strain evidence="13 15">FH99</strain>
    </source>
</reference>
<keyword evidence="5 9" id="KW-0547">Nucleotide-binding</keyword>
<evidence type="ECO:0000256" key="6">
    <source>
        <dbReference type="ARBA" id="ARBA00022840"/>
    </source>
</evidence>
<evidence type="ECO:0000259" key="10">
    <source>
        <dbReference type="Pfam" id="PF00483"/>
    </source>
</evidence>
<comment type="function">
    <text evidence="9">Involved in the biosynthesis of ADP-glucose, a building block required for the elongation reactions to produce glycogen. Catalyzes the reaction between ATP and alpha-D-glucose 1-phosphate (G1P) to produce pyrophosphate and ADP-Glc.</text>
</comment>
<proteinExistence type="inferred from homology"/>
<dbReference type="InterPro" id="IPR029044">
    <property type="entry name" value="Nucleotide-diphossugar_trans"/>
</dbReference>
<evidence type="ECO:0000313" key="15">
    <source>
        <dbReference type="Proteomes" id="UP000237966"/>
    </source>
</evidence>
<dbReference type="NCBIfam" id="NF002023">
    <property type="entry name" value="PRK00844.1"/>
    <property type="match status" value="1"/>
</dbReference>
<dbReference type="Gene3D" id="3.90.550.10">
    <property type="entry name" value="Spore Coat Polysaccharide Biosynthesis Protein SpsA, Chain A"/>
    <property type="match status" value="1"/>
</dbReference>
<gene>
    <name evidence="9" type="primary">glgC</name>
    <name evidence="13" type="ORF">C5C51_06380</name>
    <name evidence="12" type="ORF">VT73_06870</name>
</gene>
<feature type="site" description="Could play a key role in the communication between the regulatory and the substrate sites" evidence="9">
    <location>
        <position position="60"/>
    </location>
</feature>
<evidence type="ECO:0000256" key="9">
    <source>
        <dbReference type="HAMAP-Rule" id="MF_00624"/>
    </source>
</evidence>
<dbReference type="CDD" id="cd02508">
    <property type="entry name" value="ADP_Glucose_PP"/>
    <property type="match status" value="1"/>
</dbReference>
<feature type="domain" description="Glucose-1-phosphate adenylyltransferase/Bifunctional protein GlmU-like C-terminal hexapeptide" evidence="11">
    <location>
        <begin position="307"/>
        <end position="411"/>
    </location>
</feature>
<evidence type="ECO:0000256" key="1">
    <source>
        <dbReference type="ARBA" id="ARBA00010443"/>
    </source>
</evidence>
<keyword evidence="3 9" id="KW-0808">Transferase</keyword>
<dbReference type="InterPro" id="IPR023049">
    <property type="entry name" value="GlgC_bac"/>
</dbReference>
<comment type="pathway">
    <text evidence="9">Glycan biosynthesis; glycogen biosynthesis.</text>
</comment>
<dbReference type="Gene3D" id="2.160.10.10">
    <property type="entry name" value="Hexapeptide repeat proteins"/>
    <property type="match status" value="1"/>
</dbReference>
<organism evidence="12 14">
    <name type="scientific">Rathayibacter toxicus</name>
    <dbReference type="NCBI Taxonomy" id="145458"/>
    <lineage>
        <taxon>Bacteria</taxon>
        <taxon>Bacillati</taxon>
        <taxon>Actinomycetota</taxon>
        <taxon>Actinomycetes</taxon>
        <taxon>Micrococcales</taxon>
        <taxon>Microbacteriaceae</taxon>
        <taxon>Rathayibacter</taxon>
    </lineage>
</organism>
<dbReference type="AlphaFoldDB" id="A0A0C5BSM4"/>
<dbReference type="EMBL" id="LBFI01000044">
    <property type="protein sequence ID" value="KKM45346.1"/>
    <property type="molecule type" value="Genomic_DNA"/>
</dbReference>
<dbReference type="PROSITE" id="PS00809">
    <property type="entry name" value="ADP_GLC_PYROPHOSPH_2"/>
    <property type="match status" value="1"/>
</dbReference>
<dbReference type="PROSITE" id="PS00810">
    <property type="entry name" value="ADP_GLC_PYROPHOSPH_3"/>
    <property type="match status" value="1"/>
</dbReference>
<dbReference type="InterPro" id="IPR056818">
    <property type="entry name" value="GlmU/GlgC-like_hexapep"/>
</dbReference>
<comment type="subunit">
    <text evidence="9">Homotetramer.</text>
</comment>
<dbReference type="STRING" id="145458.APU90_10485"/>
<evidence type="ECO:0000313" key="13">
    <source>
        <dbReference type="EMBL" id="PPI15389.1"/>
    </source>
</evidence>
<evidence type="ECO:0000256" key="8">
    <source>
        <dbReference type="ARBA" id="ARBA00023277"/>
    </source>
</evidence>
<accession>A0A0C5BSM4</accession>
<dbReference type="SUPFAM" id="SSF51161">
    <property type="entry name" value="Trimeric LpxA-like enzymes"/>
    <property type="match status" value="1"/>
</dbReference>
<dbReference type="GO" id="GO:0005524">
    <property type="term" value="F:ATP binding"/>
    <property type="evidence" value="ECO:0007669"/>
    <property type="project" value="UniProtKB-KW"/>
</dbReference>
<dbReference type="Proteomes" id="UP000237966">
    <property type="component" value="Unassembled WGS sequence"/>
</dbReference>
<evidence type="ECO:0000256" key="4">
    <source>
        <dbReference type="ARBA" id="ARBA00022695"/>
    </source>
</evidence>
<comment type="caution">
    <text evidence="9">Lacks conserved residue(s) required for the propagation of feature annotation.</text>
</comment>
<dbReference type="RefSeq" id="WP_027691391.1">
    <property type="nucleotide sequence ID" value="NZ_CP010848.1"/>
</dbReference>
<dbReference type="GeneID" id="93667039"/>
<dbReference type="SUPFAM" id="SSF53448">
    <property type="entry name" value="Nucleotide-diphospho-sugar transferases"/>
    <property type="match status" value="1"/>
</dbReference>